<accession>A0ACA9S5F2</accession>
<gene>
    <name evidence="1" type="ORF">RPERSI_LOCUS27153</name>
</gene>
<name>A0ACA9S5F2_9GLOM</name>
<protein>
    <submittedName>
        <fullName evidence="1">27940_t:CDS:1</fullName>
    </submittedName>
</protein>
<keyword evidence="2" id="KW-1185">Reference proteome</keyword>
<dbReference type="EMBL" id="CAJVQC010094901">
    <property type="protein sequence ID" value="CAG8828082.1"/>
    <property type="molecule type" value="Genomic_DNA"/>
</dbReference>
<evidence type="ECO:0000313" key="2">
    <source>
        <dbReference type="Proteomes" id="UP000789920"/>
    </source>
</evidence>
<comment type="caution">
    <text evidence="1">The sequence shown here is derived from an EMBL/GenBank/DDBJ whole genome shotgun (WGS) entry which is preliminary data.</text>
</comment>
<reference evidence="1" key="1">
    <citation type="submission" date="2021-06" db="EMBL/GenBank/DDBJ databases">
        <authorList>
            <person name="Kallberg Y."/>
            <person name="Tangrot J."/>
            <person name="Rosling A."/>
        </authorList>
    </citation>
    <scope>NUCLEOTIDE SEQUENCE</scope>
    <source>
        <strain evidence="1">MA461A</strain>
    </source>
</reference>
<sequence>GLNRKIAMYVTMTVSTTLDVAISCAKKLKPANIMANKHHNNPKKPKAI</sequence>
<organism evidence="1 2">
    <name type="scientific">Racocetra persica</name>
    <dbReference type="NCBI Taxonomy" id="160502"/>
    <lineage>
        <taxon>Eukaryota</taxon>
        <taxon>Fungi</taxon>
        <taxon>Fungi incertae sedis</taxon>
        <taxon>Mucoromycota</taxon>
        <taxon>Glomeromycotina</taxon>
        <taxon>Glomeromycetes</taxon>
        <taxon>Diversisporales</taxon>
        <taxon>Gigasporaceae</taxon>
        <taxon>Racocetra</taxon>
    </lineage>
</organism>
<evidence type="ECO:0000313" key="1">
    <source>
        <dbReference type="EMBL" id="CAG8828082.1"/>
    </source>
</evidence>
<dbReference type="Proteomes" id="UP000789920">
    <property type="component" value="Unassembled WGS sequence"/>
</dbReference>
<proteinExistence type="predicted"/>
<feature type="non-terminal residue" evidence="1">
    <location>
        <position position="1"/>
    </location>
</feature>